<gene>
    <name evidence="1" type="ORF">RMQ68_10360</name>
</gene>
<dbReference type="AlphaFoldDB" id="A0AA96DJN0"/>
<accession>A0AA96DJN0</accession>
<name>A0AA96DJN0_9BACT</name>
<dbReference type="Gene3D" id="3.30.2310.20">
    <property type="entry name" value="RelE-like"/>
    <property type="match status" value="1"/>
</dbReference>
<sequence>MVNINWTNEAEVWLEDIFNFISEDSKKIAKKVVKEIFEKVQILQMFPKFGYKYYEDD</sequence>
<evidence type="ECO:0000313" key="1">
    <source>
        <dbReference type="EMBL" id="WNL29751.1"/>
    </source>
</evidence>
<proteinExistence type="predicted"/>
<protein>
    <submittedName>
        <fullName evidence="1">Type II toxin-antitoxin system RelE/ParE family toxin</fullName>
    </submittedName>
</protein>
<organism evidence="1">
    <name type="scientific">Arcobacter sp. AZ-2023</name>
    <dbReference type="NCBI Taxonomy" id="3074453"/>
    <lineage>
        <taxon>Bacteria</taxon>
        <taxon>Pseudomonadati</taxon>
        <taxon>Campylobacterota</taxon>
        <taxon>Epsilonproteobacteria</taxon>
        <taxon>Campylobacterales</taxon>
        <taxon>Arcobacteraceae</taxon>
        <taxon>Arcobacter</taxon>
    </lineage>
</organism>
<dbReference type="InterPro" id="IPR035093">
    <property type="entry name" value="RelE/ParE_toxin_dom_sf"/>
</dbReference>
<dbReference type="EMBL" id="CP134854">
    <property type="protein sequence ID" value="WNL29751.1"/>
    <property type="molecule type" value="Genomic_DNA"/>
</dbReference>
<reference evidence="1" key="1">
    <citation type="submission" date="2023-09" db="EMBL/GenBank/DDBJ databases">
        <title>Arcobacter tbilisiensis sp. nov. isolated from chicken meat in Tbilisi, Georgia.</title>
        <authorList>
            <person name="Matthias R."/>
            <person name="Zautner A.E."/>
        </authorList>
    </citation>
    <scope>NUCLEOTIDE SEQUENCE</scope>
    <source>
        <strain evidence="1">LEO 52</strain>
    </source>
</reference>